<name>A0A4Y1Z8C8_9BACL</name>
<dbReference type="Proteomes" id="UP000319716">
    <property type="component" value="Unassembled WGS sequence"/>
</dbReference>
<reference evidence="1 2" key="1">
    <citation type="submission" date="2017-11" db="EMBL/GenBank/DDBJ databases">
        <title>Draft Genome Sequence of Sporolactobacillus inulinus NBRC 111894 Isolated from Koso, a Japanese Sugar-Vegetable Fermented Beverage.</title>
        <authorList>
            <person name="Chiou T.Y."/>
            <person name="Oshima K."/>
            <person name="Suda W."/>
            <person name="Hattori M."/>
            <person name="Takahashi T."/>
        </authorList>
    </citation>
    <scope>NUCLEOTIDE SEQUENCE [LARGE SCALE GENOMIC DNA]</scope>
    <source>
        <strain evidence="1 2">NBRC111894</strain>
    </source>
</reference>
<organism evidence="1 2">
    <name type="scientific">Sporolactobacillus inulinus</name>
    <dbReference type="NCBI Taxonomy" id="2078"/>
    <lineage>
        <taxon>Bacteria</taxon>
        <taxon>Bacillati</taxon>
        <taxon>Bacillota</taxon>
        <taxon>Bacilli</taxon>
        <taxon>Bacillales</taxon>
        <taxon>Sporolactobacillaceae</taxon>
        <taxon>Sporolactobacillus</taxon>
    </lineage>
</organism>
<evidence type="ECO:0000313" key="1">
    <source>
        <dbReference type="EMBL" id="GAY75307.1"/>
    </source>
</evidence>
<evidence type="ECO:0000313" key="2">
    <source>
        <dbReference type="Proteomes" id="UP000319716"/>
    </source>
</evidence>
<dbReference type="AlphaFoldDB" id="A0A4Y1Z8C8"/>
<sequence>MQNLRKMICYSLLFVDDWKIIKHPEVPLNGYFQVFAKW</sequence>
<gene>
    <name evidence="1" type="ORF">NBRC111894_861</name>
</gene>
<comment type="caution">
    <text evidence="1">The sequence shown here is derived from an EMBL/GenBank/DDBJ whole genome shotgun (WGS) entry which is preliminary data.</text>
</comment>
<accession>A0A4Y1Z8C8</accession>
<proteinExistence type="predicted"/>
<dbReference type="EMBL" id="BEXB01000004">
    <property type="protein sequence ID" value="GAY75307.1"/>
    <property type="molecule type" value="Genomic_DNA"/>
</dbReference>
<protein>
    <submittedName>
        <fullName evidence="1">Uncharacterized protein</fullName>
    </submittedName>
</protein>